<feature type="binding site" evidence="3">
    <location>
        <position position="16"/>
    </location>
    <ligand>
        <name>GTP</name>
        <dbReference type="ChEBI" id="CHEBI:37565"/>
    </ligand>
</feature>
<dbReference type="PRINTS" id="PR00328">
    <property type="entry name" value="SAR1GTPBP"/>
</dbReference>
<dbReference type="InterPro" id="IPR006689">
    <property type="entry name" value="Small_GTPase_ARF/SAR"/>
</dbReference>
<feature type="binding site" evidence="3">
    <location>
        <begin position="72"/>
        <end position="75"/>
    </location>
    <ligand>
        <name>GTP</name>
        <dbReference type="ChEBI" id="CHEBI:37565"/>
    </ligand>
</feature>
<accession>A0A0C2X9U0</accession>
<keyword evidence="5" id="KW-1185">Reference proteome</keyword>
<dbReference type="GO" id="GO:0005525">
    <property type="term" value="F:GTP binding"/>
    <property type="evidence" value="ECO:0007669"/>
    <property type="project" value="UniProtKB-KW"/>
</dbReference>
<keyword evidence="1 3" id="KW-0547">Nucleotide-binding</keyword>
<dbReference type="Proteomes" id="UP000054097">
    <property type="component" value="Unassembled WGS sequence"/>
</dbReference>
<dbReference type="Pfam" id="PF00025">
    <property type="entry name" value="Arf"/>
    <property type="match status" value="1"/>
</dbReference>
<dbReference type="PROSITE" id="PS51417">
    <property type="entry name" value="ARF"/>
    <property type="match status" value="1"/>
</dbReference>
<dbReference type="STRING" id="933852.A0A0C2X9U0"/>
<dbReference type="SUPFAM" id="SSF52540">
    <property type="entry name" value="P-loop containing nucleoside triphosphate hydrolases"/>
    <property type="match status" value="1"/>
</dbReference>
<protein>
    <submittedName>
        <fullName evidence="4">Uncharacterized protein</fullName>
    </submittedName>
</protein>
<name>A0A0C2X9U0_SERVB</name>
<evidence type="ECO:0000256" key="3">
    <source>
        <dbReference type="PIRSR" id="PIRSR606689-1"/>
    </source>
</evidence>
<evidence type="ECO:0000256" key="1">
    <source>
        <dbReference type="ARBA" id="ARBA00022741"/>
    </source>
</evidence>
<dbReference type="GO" id="GO:0098852">
    <property type="term" value="C:lytic vacuole membrane"/>
    <property type="evidence" value="ECO:0007669"/>
    <property type="project" value="TreeGrafter"/>
</dbReference>
<gene>
    <name evidence="4" type="ORF">M408DRAFT_330780</name>
</gene>
<organism evidence="4 5">
    <name type="scientific">Serendipita vermifera MAFF 305830</name>
    <dbReference type="NCBI Taxonomy" id="933852"/>
    <lineage>
        <taxon>Eukaryota</taxon>
        <taxon>Fungi</taxon>
        <taxon>Dikarya</taxon>
        <taxon>Basidiomycota</taxon>
        <taxon>Agaricomycotina</taxon>
        <taxon>Agaricomycetes</taxon>
        <taxon>Sebacinales</taxon>
        <taxon>Serendipitaceae</taxon>
        <taxon>Serendipita</taxon>
    </lineage>
</organism>
<dbReference type="GO" id="GO:0003924">
    <property type="term" value="F:GTPase activity"/>
    <property type="evidence" value="ECO:0007669"/>
    <property type="project" value="InterPro"/>
</dbReference>
<dbReference type="AlphaFoldDB" id="A0A0C2X9U0"/>
<dbReference type="PANTHER" id="PTHR45732">
    <property type="entry name" value="ADP-RIBOSYLATION FACTOR-LIKE PROTEIN 8"/>
    <property type="match status" value="1"/>
</dbReference>
<proteinExistence type="predicted"/>
<evidence type="ECO:0000256" key="2">
    <source>
        <dbReference type="ARBA" id="ARBA00023134"/>
    </source>
</evidence>
<dbReference type="PROSITE" id="PS51419">
    <property type="entry name" value="RAB"/>
    <property type="match status" value="1"/>
</dbReference>
<evidence type="ECO:0000313" key="5">
    <source>
        <dbReference type="Proteomes" id="UP000054097"/>
    </source>
</evidence>
<dbReference type="OrthoDB" id="2011769at2759"/>
<reference evidence="5" key="2">
    <citation type="submission" date="2015-01" db="EMBL/GenBank/DDBJ databases">
        <title>Evolutionary Origins and Diversification of the Mycorrhizal Mutualists.</title>
        <authorList>
            <consortium name="DOE Joint Genome Institute"/>
            <consortium name="Mycorrhizal Genomics Consortium"/>
            <person name="Kohler A."/>
            <person name="Kuo A."/>
            <person name="Nagy L.G."/>
            <person name="Floudas D."/>
            <person name="Copeland A."/>
            <person name="Barry K.W."/>
            <person name="Cichocki N."/>
            <person name="Veneault-Fourrey C."/>
            <person name="LaButti K."/>
            <person name="Lindquist E.A."/>
            <person name="Lipzen A."/>
            <person name="Lundell T."/>
            <person name="Morin E."/>
            <person name="Murat C."/>
            <person name="Riley R."/>
            <person name="Ohm R."/>
            <person name="Sun H."/>
            <person name="Tunlid A."/>
            <person name="Henrissat B."/>
            <person name="Grigoriev I.V."/>
            <person name="Hibbett D.S."/>
            <person name="Martin F."/>
        </authorList>
    </citation>
    <scope>NUCLEOTIDE SEQUENCE [LARGE SCALE GENOMIC DNA]</scope>
    <source>
        <strain evidence="5">MAFF 305830</strain>
    </source>
</reference>
<dbReference type="HOGENOM" id="CLU_040729_10_3_1"/>
<reference evidence="4 5" key="1">
    <citation type="submission" date="2014-04" db="EMBL/GenBank/DDBJ databases">
        <authorList>
            <consortium name="DOE Joint Genome Institute"/>
            <person name="Kuo A."/>
            <person name="Zuccaro A."/>
            <person name="Kohler A."/>
            <person name="Nagy L.G."/>
            <person name="Floudas D."/>
            <person name="Copeland A."/>
            <person name="Barry K.W."/>
            <person name="Cichocki N."/>
            <person name="Veneault-Fourrey C."/>
            <person name="LaButti K."/>
            <person name="Lindquist E.A."/>
            <person name="Lipzen A."/>
            <person name="Lundell T."/>
            <person name="Morin E."/>
            <person name="Murat C."/>
            <person name="Sun H."/>
            <person name="Tunlid A."/>
            <person name="Henrissat B."/>
            <person name="Grigoriev I.V."/>
            <person name="Hibbett D.S."/>
            <person name="Martin F."/>
            <person name="Nordberg H.P."/>
            <person name="Cantor M.N."/>
            <person name="Hua S.X."/>
        </authorList>
    </citation>
    <scope>NUCLEOTIDE SEQUENCE [LARGE SCALE GENOMIC DNA]</scope>
    <source>
        <strain evidence="4 5">MAFF 305830</strain>
    </source>
</reference>
<evidence type="ECO:0000313" key="4">
    <source>
        <dbReference type="EMBL" id="KIM25992.1"/>
    </source>
</evidence>
<keyword evidence="2 3" id="KW-0342">GTP-binding</keyword>
<sequence length="124" mass="14062">MVRRNNIKLKIWDVAGQPRYRNLWERYCKGSDAIIFVIDSHDKEHLADAKFELHNLLGEKGLVGIPLLVLGNKNDLPGHAPIEKIISDLSLDTITNRPVSCYSCSMKSQHNLDVVIKWLTKIAS</sequence>
<dbReference type="Gene3D" id="3.40.50.300">
    <property type="entry name" value="P-loop containing nucleotide triphosphate hydrolases"/>
    <property type="match status" value="1"/>
</dbReference>
<dbReference type="InterPro" id="IPR027417">
    <property type="entry name" value="P-loop_NTPase"/>
</dbReference>
<dbReference type="EMBL" id="KN824309">
    <property type="protein sequence ID" value="KIM25992.1"/>
    <property type="molecule type" value="Genomic_DNA"/>
</dbReference>
<dbReference type="PANTHER" id="PTHR45732:SF7">
    <property type="entry name" value="ADP-RIBOSYLATION FACTOR-LIKE PROTEIN 8"/>
    <property type="match status" value="1"/>
</dbReference>
<dbReference type="SMART" id="SM00177">
    <property type="entry name" value="ARF"/>
    <property type="match status" value="1"/>
</dbReference>